<gene>
    <name evidence="2" type="ORF">ITP53_32315</name>
</gene>
<evidence type="ECO:0000313" key="2">
    <source>
        <dbReference type="EMBL" id="MBF8190318.1"/>
    </source>
</evidence>
<keyword evidence="3" id="KW-1185">Reference proteome</keyword>
<reference evidence="2" key="1">
    <citation type="submission" date="2020-11" db="EMBL/GenBank/DDBJ databases">
        <title>Whole-genome analyses of Nonomuraea sp. K274.</title>
        <authorList>
            <person name="Veyisoglu A."/>
        </authorList>
    </citation>
    <scope>NUCLEOTIDE SEQUENCE</scope>
    <source>
        <strain evidence="2">K274</strain>
    </source>
</reference>
<dbReference type="RefSeq" id="WP_195899242.1">
    <property type="nucleotide sequence ID" value="NZ_JADOGI010000118.1"/>
</dbReference>
<protein>
    <submittedName>
        <fullName evidence="2">Uncharacterized protein</fullName>
    </submittedName>
</protein>
<feature type="transmembrane region" description="Helical" evidence="1">
    <location>
        <begin position="12"/>
        <end position="37"/>
    </location>
</feature>
<dbReference type="Proteomes" id="UP000605361">
    <property type="component" value="Unassembled WGS sequence"/>
</dbReference>
<dbReference type="EMBL" id="JADOGI010000118">
    <property type="protein sequence ID" value="MBF8190318.1"/>
    <property type="molecule type" value="Genomic_DNA"/>
</dbReference>
<evidence type="ECO:0000313" key="3">
    <source>
        <dbReference type="Proteomes" id="UP000605361"/>
    </source>
</evidence>
<dbReference type="AlphaFoldDB" id="A0A931AE99"/>
<keyword evidence="1" id="KW-1133">Transmembrane helix</keyword>
<comment type="caution">
    <text evidence="2">The sequence shown here is derived from an EMBL/GenBank/DDBJ whole genome shotgun (WGS) entry which is preliminary data.</text>
</comment>
<keyword evidence="1" id="KW-0472">Membrane</keyword>
<sequence>MDELRRADRGLRIARAVMFAQAAASLGIWIVQLLTIVSRLEHNQAVPGSVWLVAVVNPVIAVLAAIAAAFLFTRSWARPLSVAVECVGCLGALISVINGFYQAVVAIAVAVAVIRLIIRYEKVVPPLDLDTHDHDDQPPQATESAK</sequence>
<keyword evidence="1" id="KW-0812">Transmembrane</keyword>
<evidence type="ECO:0000256" key="1">
    <source>
        <dbReference type="SAM" id="Phobius"/>
    </source>
</evidence>
<organism evidence="2 3">
    <name type="scientific">Nonomuraea cypriaca</name>
    <dbReference type="NCBI Taxonomy" id="1187855"/>
    <lineage>
        <taxon>Bacteria</taxon>
        <taxon>Bacillati</taxon>
        <taxon>Actinomycetota</taxon>
        <taxon>Actinomycetes</taxon>
        <taxon>Streptosporangiales</taxon>
        <taxon>Streptosporangiaceae</taxon>
        <taxon>Nonomuraea</taxon>
    </lineage>
</organism>
<feature type="transmembrane region" description="Helical" evidence="1">
    <location>
        <begin position="100"/>
        <end position="118"/>
    </location>
</feature>
<accession>A0A931AE99</accession>
<feature type="transmembrane region" description="Helical" evidence="1">
    <location>
        <begin position="49"/>
        <end position="71"/>
    </location>
</feature>
<name>A0A931AE99_9ACTN</name>
<proteinExistence type="predicted"/>